<evidence type="ECO:0000256" key="1">
    <source>
        <dbReference type="SAM" id="MobiDB-lite"/>
    </source>
</evidence>
<feature type="region of interest" description="Disordered" evidence="1">
    <location>
        <begin position="1"/>
        <end position="20"/>
    </location>
</feature>
<dbReference type="SUPFAM" id="SSF52540">
    <property type="entry name" value="P-loop containing nucleoside triphosphate hydrolases"/>
    <property type="match status" value="1"/>
</dbReference>
<dbReference type="GO" id="GO:0016887">
    <property type="term" value="F:ATP hydrolysis activity"/>
    <property type="evidence" value="ECO:0007669"/>
    <property type="project" value="InterPro"/>
</dbReference>
<protein>
    <submittedName>
        <fullName evidence="3">ATPase</fullName>
    </submittedName>
</protein>
<keyword evidence="4" id="KW-1185">Reference proteome</keyword>
<dbReference type="InterPro" id="IPR050764">
    <property type="entry name" value="CbbQ/NirQ/NorQ/GpvN"/>
</dbReference>
<evidence type="ECO:0000313" key="3">
    <source>
        <dbReference type="EMBL" id="OLT58174.1"/>
    </source>
</evidence>
<accession>A0A1U7MWX6</accession>
<dbReference type="Pfam" id="PF00004">
    <property type="entry name" value="AAA"/>
    <property type="match status" value="1"/>
</dbReference>
<dbReference type="InterPro" id="IPR003959">
    <property type="entry name" value="ATPase_AAA_core"/>
</dbReference>
<dbReference type="InterPro" id="IPR027417">
    <property type="entry name" value="P-loop_NTPase"/>
</dbReference>
<feature type="domain" description="AAA+ ATPase" evidence="2">
    <location>
        <begin position="49"/>
        <end position="218"/>
    </location>
</feature>
<dbReference type="InterPro" id="IPR003593">
    <property type="entry name" value="AAA+_ATPase"/>
</dbReference>
<dbReference type="Gene3D" id="3.40.50.300">
    <property type="entry name" value="P-loop containing nucleotide triphosphate hydrolases"/>
    <property type="match status" value="1"/>
</dbReference>
<dbReference type="AlphaFoldDB" id="A0A1U7MWX6"/>
<dbReference type="RefSeq" id="WP_075896415.1">
    <property type="nucleotide sequence ID" value="NZ_MKZS01000001.1"/>
</dbReference>
<dbReference type="EMBL" id="MKZS01000001">
    <property type="protein sequence ID" value="OLT58174.1"/>
    <property type="molecule type" value="Genomic_DNA"/>
</dbReference>
<name>A0A1U7MWX6_9CYAN</name>
<comment type="caution">
    <text evidence="3">The sequence shown here is derived from an EMBL/GenBank/DDBJ whole genome shotgun (WGS) entry which is preliminary data.</text>
</comment>
<evidence type="ECO:0000313" key="4">
    <source>
        <dbReference type="Proteomes" id="UP000186657"/>
    </source>
</evidence>
<reference evidence="3 4" key="1">
    <citation type="submission" date="2016-10" db="EMBL/GenBank/DDBJ databases">
        <title>Comparative genomics uncovers the prolific and rare metabolic potential of the cyanobacterial genus Moorea.</title>
        <authorList>
            <person name="Leao T."/>
            <person name="Castelao G."/>
            <person name="Korobeynikov A."/>
            <person name="Monroe E.A."/>
            <person name="Podell S."/>
            <person name="Glukhov E."/>
            <person name="Allen E."/>
            <person name="Gerwick W.H."/>
            <person name="Gerwick L."/>
        </authorList>
    </citation>
    <scope>NUCLEOTIDE SEQUENCE [LARGE SCALE GENOMIC DNA]</scope>
    <source>
        <strain evidence="3 4">PNG5-198</strain>
    </source>
</reference>
<dbReference type="Proteomes" id="UP000186657">
    <property type="component" value="Unassembled WGS sequence"/>
</dbReference>
<dbReference type="PANTHER" id="PTHR42759:SF1">
    <property type="entry name" value="MAGNESIUM-CHELATASE SUBUNIT CHLD"/>
    <property type="match status" value="1"/>
</dbReference>
<dbReference type="PANTHER" id="PTHR42759">
    <property type="entry name" value="MOXR FAMILY PROTEIN"/>
    <property type="match status" value="1"/>
</dbReference>
<dbReference type="SMART" id="SM00382">
    <property type="entry name" value="AAA"/>
    <property type="match status" value="1"/>
</dbReference>
<sequence length="336" mass="38315">MVSPVNKNYPKYTGRVQPKTPGETYQGKLIYPYLPSKELIDAVNLAIYLKRPLLLRGEPGCGKTKLAIAVAYELGLPFEAWYIKSTSRAKDGLYTYDTVGRLRDAQLAASGSLTKAEKQRFDHPTSYVRLGPLGRAFNNEKPTVVLIDEIDKADIDFPNDLLLELEEQIIKVEEVRVDDQEMEIRAKAAPIIFITSNDEKDLPDAFLRRCLFHYVKFPKYQQIVHIVKARFPDIADELTKKSVSRFLELRELMAEETGRSSKKVSTSELLDWIQALKQDTLEEALRKLSQKQLPYLEVLLKSWEAHISYLRLSELTGGHKAYNVHSANSIARSPFL</sequence>
<organism evidence="3 4">
    <name type="scientific">Moorena bouillonii PNG</name>
    <dbReference type="NCBI Taxonomy" id="568701"/>
    <lineage>
        <taxon>Bacteria</taxon>
        <taxon>Bacillati</taxon>
        <taxon>Cyanobacteriota</taxon>
        <taxon>Cyanophyceae</taxon>
        <taxon>Coleofasciculales</taxon>
        <taxon>Coleofasciculaceae</taxon>
        <taxon>Moorena</taxon>
    </lineage>
</organism>
<evidence type="ECO:0000259" key="2">
    <source>
        <dbReference type="SMART" id="SM00382"/>
    </source>
</evidence>
<dbReference type="GO" id="GO:0005524">
    <property type="term" value="F:ATP binding"/>
    <property type="evidence" value="ECO:0007669"/>
    <property type="project" value="InterPro"/>
</dbReference>
<gene>
    <name evidence="3" type="ORF">BJP37_03070</name>
</gene>
<proteinExistence type="predicted"/>